<dbReference type="EMBL" id="JADOUF010000001">
    <property type="protein sequence ID" value="MBG6137323.1"/>
    <property type="molecule type" value="Genomic_DNA"/>
</dbReference>
<dbReference type="Gene3D" id="2.30.110.10">
    <property type="entry name" value="Electron Transport, Fmn-binding Protein, Chain A"/>
    <property type="match status" value="1"/>
</dbReference>
<keyword evidence="3" id="KW-0503">Monooxygenase</keyword>
<dbReference type="InterPro" id="IPR050268">
    <property type="entry name" value="NADH-dep_flavin_reductase"/>
</dbReference>
<dbReference type="AlphaFoldDB" id="A0A8J7GSA4"/>
<keyword evidence="4" id="KW-1185">Reference proteome</keyword>
<comment type="caution">
    <text evidence="3">The sequence shown here is derived from an EMBL/GenBank/DDBJ whole genome shotgun (WGS) entry which is preliminary data.</text>
</comment>
<dbReference type="SMART" id="SM00903">
    <property type="entry name" value="Flavin_Reduct"/>
    <property type="match status" value="1"/>
</dbReference>
<accession>A0A8J7GSA4</accession>
<evidence type="ECO:0000313" key="3">
    <source>
        <dbReference type="EMBL" id="MBG6137323.1"/>
    </source>
</evidence>
<keyword evidence="1 3" id="KW-0560">Oxidoreductase</keyword>
<dbReference type="RefSeq" id="WP_197004204.1">
    <property type="nucleotide sequence ID" value="NZ_BONS01000020.1"/>
</dbReference>
<evidence type="ECO:0000259" key="2">
    <source>
        <dbReference type="SMART" id="SM00903"/>
    </source>
</evidence>
<organism evidence="3 4">
    <name type="scientific">Longispora fulva</name>
    <dbReference type="NCBI Taxonomy" id="619741"/>
    <lineage>
        <taxon>Bacteria</taxon>
        <taxon>Bacillati</taxon>
        <taxon>Actinomycetota</taxon>
        <taxon>Actinomycetes</taxon>
        <taxon>Micromonosporales</taxon>
        <taxon>Micromonosporaceae</taxon>
        <taxon>Longispora</taxon>
    </lineage>
</organism>
<feature type="domain" description="Flavin reductase like" evidence="2">
    <location>
        <begin position="20"/>
        <end position="168"/>
    </location>
</feature>
<gene>
    <name evidence="3" type="ORF">IW245_003517</name>
</gene>
<name>A0A8J7GSA4_9ACTN</name>
<dbReference type="InterPro" id="IPR002563">
    <property type="entry name" value="Flavin_Rdtase-like_dom"/>
</dbReference>
<dbReference type="Proteomes" id="UP000622552">
    <property type="component" value="Unassembled WGS sequence"/>
</dbReference>
<reference evidence="3" key="1">
    <citation type="submission" date="2020-11" db="EMBL/GenBank/DDBJ databases">
        <title>Sequencing the genomes of 1000 actinobacteria strains.</title>
        <authorList>
            <person name="Klenk H.-P."/>
        </authorList>
    </citation>
    <scope>NUCLEOTIDE SEQUENCE</scope>
    <source>
        <strain evidence="3">DSM 45356</strain>
    </source>
</reference>
<dbReference type="SUPFAM" id="SSF50475">
    <property type="entry name" value="FMN-binding split barrel"/>
    <property type="match status" value="1"/>
</dbReference>
<dbReference type="GO" id="GO:0010181">
    <property type="term" value="F:FMN binding"/>
    <property type="evidence" value="ECO:0007669"/>
    <property type="project" value="InterPro"/>
</dbReference>
<dbReference type="PANTHER" id="PTHR30466">
    <property type="entry name" value="FLAVIN REDUCTASE"/>
    <property type="match status" value="1"/>
</dbReference>
<dbReference type="GO" id="GO:0004497">
    <property type="term" value="F:monooxygenase activity"/>
    <property type="evidence" value="ECO:0007669"/>
    <property type="project" value="UniProtKB-KW"/>
</dbReference>
<evidence type="ECO:0000256" key="1">
    <source>
        <dbReference type="ARBA" id="ARBA00023002"/>
    </source>
</evidence>
<proteinExistence type="predicted"/>
<dbReference type="PANTHER" id="PTHR30466:SF1">
    <property type="entry name" value="FMN REDUCTASE (NADH) RUTF"/>
    <property type="match status" value="1"/>
</dbReference>
<dbReference type="Pfam" id="PF01613">
    <property type="entry name" value="Flavin_Reduct"/>
    <property type="match status" value="1"/>
</dbReference>
<dbReference type="EC" id="1.5.1.-" evidence="3"/>
<dbReference type="GO" id="GO:0042602">
    <property type="term" value="F:riboflavin reductase (NADPH) activity"/>
    <property type="evidence" value="ECO:0007669"/>
    <property type="project" value="TreeGrafter"/>
</dbReference>
<protein>
    <submittedName>
        <fullName evidence="3">3-hydroxy-9,10-secoandrosta-1,3,5(10)-triene-9, 17-dione monooxygenase reductase component</fullName>
        <ecNumber evidence="3">1.5.1.-</ecNumber>
    </submittedName>
</protein>
<dbReference type="InterPro" id="IPR012349">
    <property type="entry name" value="Split_barrel_FMN-bd"/>
</dbReference>
<evidence type="ECO:0000313" key="4">
    <source>
        <dbReference type="Proteomes" id="UP000622552"/>
    </source>
</evidence>
<sequence>MSAGLTMVPGRTDREFRRVAGRLPTGVTVVAVATDAGPQAMTVNSFTTVSLAPRLVLVCLRRGCRLGPQLTERGAFAVTVLGSHQHRLSAWFADPRRPVGAAAFEGVPWTPAPATGSPVLDGAVGYFDCVVREVRRVGDHDVVTGEVLAFDAAEGGEPLVFVAGGYTRPADLAA</sequence>